<dbReference type="RefSeq" id="WP_062279828.1">
    <property type="nucleotide sequence ID" value="NZ_DF968181.1"/>
</dbReference>
<dbReference type="EMBL" id="DF968181">
    <property type="protein sequence ID" value="GAP40496.1"/>
    <property type="molecule type" value="Genomic_DNA"/>
</dbReference>
<dbReference type="GO" id="GO:0016301">
    <property type="term" value="F:kinase activity"/>
    <property type="evidence" value="ECO:0007669"/>
    <property type="project" value="UniProtKB-KW"/>
</dbReference>
<protein>
    <submittedName>
        <fullName evidence="1">Lipid-A-disaccharide kinase</fullName>
    </submittedName>
</protein>
<organism evidence="1">
    <name type="scientific">Flexilinea flocculi</name>
    <dbReference type="NCBI Taxonomy" id="1678840"/>
    <lineage>
        <taxon>Bacteria</taxon>
        <taxon>Bacillati</taxon>
        <taxon>Chloroflexota</taxon>
        <taxon>Anaerolineae</taxon>
        <taxon>Anaerolineales</taxon>
        <taxon>Anaerolineaceae</taxon>
        <taxon>Flexilinea</taxon>
    </lineage>
</organism>
<keyword evidence="2" id="KW-1185">Reference proteome</keyword>
<dbReference type="AlphaFoldDB" id="A0A0S7BUC5"/>
<accession>A0A0S7BUC5</accession>
<name>A0A0S7BUC5_9CHLR</name>
<dbReference type="OrthoDB" id="9797742at2"/>
<keyword evidence="1" id="KW-0418">Kinase</keyword>
<proteinExistence type="predicted"/>
<dbReference type="STRING" id="1678840.ATC1_13472"/>
<evidence type="ECO:0000313" key="2">
    <source>
        <dbReference type="Proteomes" id="UP000053370"/>
    </source>
</evidence>
<dbReference type="Pfam" id="PF19842">
    <property type="entry name" value="YqeC"/>
    <property type="match status" value="1"/>
</dbReference>
<dbReference type="Proteomes" id="UP000053370">
    <property type="component" value="Unassembled WGS sequence"/>
</dbReference>
<gene>
    <name evidence="1" type="ORF">ATC1_13472</name>
</gene>
<evidence type="ECO:0000313" key="1">
    <source>
        <dbReference type="EMBL" id="GAP40496.1"/>
    </source>
</evidence>
<sequence length="258" mass="28688">MFIDKSFTQKSIVSIAGAGGKTSLLFFLAKKCPCPCLITTTTKIEARHISGADAYFTFSDFLHQSESFSNHKVTWVSPSLDIENGQIIGFPLDLFYEFADCAKKLSLPIFLEADGTHLQHIKAPTIGEPVIPLDTNFLFHITGLDVLGKQIIAENVDRLDDFLKITGTKEGDFITEAIIEKLILHPLGGFKNAPVDCKRIAVLNQADTPKLEAQGDSIALHLLENGLECVWISSMNPAREMFIRAVTWQGKQLYNFWL</sequence>
<dbReference type="NCBIfam" id="TIGR03172">
    <property type="entry name" value="selenium cofactor biosynthesis protein YqeC"/>
    <property type="match status" value="1"/>
</dbReference>
<dbReference type="InterPro" id="IPR017587">
    <property type="entry name" value="YqeC"/>
</dbReference>
<reference evidence="1" key="1">
    <citation type="journal article" date="2015" name="Genome Announc.">
        <title>Draft Genome Sequence of Anaerolineae Strain TC1, a Novel Isolate from a Methanogenic Wastewater Treatment System.</title>
        <authorList>
            <person name="Matsuura N."/>
            <person name="Tourlousse D.M."/>
            <person name="Sun L."/>
            <person name="Toyonaga M."/>
            <person name="Kuroda K."/>
            <person name="Ohashi A."/>
            <person name="Cruz R."/>
            <person name="Yamaguchi T."/>
            <person name="Sekiguchi Y."/>
        </authorList>
    </citation>
    <scope>NUCLEOTIDE SEQUENCE [LARGE SCALE GENOMIC DNA]</scope>
    <source>
        <strain evidence="1">TC1</strain>
    </source>
</reference>
<keyword evidence="1" id="KW-0808">Transferase</keyword>